<organism evidence="1 2">
    <name type="scientific">Actinopolymorpha pittospori</name>
    <dbReference type="NCBI Taxonomy" id="648752"/>
    <lineage>
        <taxon>Bacteria</taxon>
        <taxon>Bacillati</taxon>
        <taxon>Actinomycetota</taxon>
        <taxon>Actinomycetes</taxon>
        <taxon>Propionibacteriales</taxon>
        <taxon>Actinopolymorphaceae</taxon>
        <taxon>Actinopolymorpha</taxon>
    </lineage>
</organism>
<gene>
    <name evidence="1" type="ORF">HEB94_001670</name>
</gene>
<sequence length="70" mass="7481">MEAQLAQITVDDLRARTDRMDGSGVPVWWPTNSDSAWIGEVPPDPGWPFPALPADALSVDVAEGLPGLPK</sequence>
<protein>
    <submittedName>
        <fullName evidence="1">Uncharacterized protein</fullName>
    </submittedName>
</protein>
<name>A0A927MRB8_9ACTN</name>
<dbReference type="EMBL" id="JADBEM010000001">
    <property type="protein sequence ID" value="MBE1604822.1"/>
    <property type="molecule type" value="Genomic_DNA"/>
</dbReference>
<evidence type="ECO:0000313" key="1">
    <source>
        <dbReference type="EMBL" id="MBE1604822.1"/>
    </source>
</evidence>
<proteinExistence type="predicted"/>
<reference evidence="1" key="1">
    <citation type="submission" date="2020-10" db="EMBL/GenBank/DDBJ databases">
        <title>Sequencing the genomes of 1000 actinobacteria strains.</title>
        <authorList>
            <person name="Klenk H.-P."/>
        </authorList>
    </citation>
    <scope>NUCLEOTIDE SEQUENCE</scope>
    <source>
        <strain evidence="1">DSM 45354</strain>
    </source>
</reference>
<accession>A0A927MRB8</accession>
<dbReference type="AlphaFoldDB" id="A0A927MRB8"/>
<keyword evidence="2" id="KW-1185">Reference proteome</keyword>
<evidence type="ECO:0000313" key="2">
    <source>
        <dbReference type="Proteomes" id="UP000638648"/>
    </source>
</evidence>
<dbReference type="Proteomes" id="UP000638648">
    <property type="component" value="Unassembled WGS sequence"/>
</dbReference>
<dbReference type="RefSeq" id="WP_192749276.1">
    <property type="nucleotide sequence ID" value="NZ_BAABJL010000316.1"/>
</dbReference>
<comment type="caution">
    <text evidence="1">The sequence shown here is derived from an EMBL/GenBank/DDBJ whole genome shotgun (WGS) entry which is preliminary data.</text>
</comment>